<dbReference type="InterPro" id="IPR036390">
    <property type="entry name" value="WH_DNA-bd_sf"/>
</dbReference>
<dbReference type="PANTHER" id="PTHR43537">
    <property type="entry name" value="TRANSCRIPTIONAL REGULATOR, GNTR FAMILY"/>
    <property type="match status" value="1"/>
</dbReference>
<evidence type="ECO:0000256" key="2">
    <source>
        <dbReference type="ARBA" id="ARBA00023125"/>
    </source>
</evidence>
<dbReference type="PRINTS" id="PR00035">
    <property type="entry name" value="HTHGNTR"/>
</dbReference>
<keyword evidence="1" id="KW-0805">Transcription regulation</keyword>
<dbReference type="Gene3D" id="1.10.10.10">
    <property type="entry name" value="Winged helix-like DNA-binding domain superfamily/Winged helix DNA-binding domain"/>
    <property type="match status" value="1"/>
</dbReference>
<dbReference type="Proteomes" id="UP000040576">
    <property type="component" value="Unassembled WGS sequence"/>
</dbReference>
<evidence type="ECO:0000313" key="6">
    <source>
        <dbReference type="Proteomes" id="UP000040576"/>
    </source>
</evidence>
<evidence type="ECO:0000313" key="5">
    <source>
        <dbReference type="EMBL" id="CEE00995.1"/>
    </source>
</evidence>
<evidence type="ECO:0000259" key="4">
    <source>
        <dbReference type="PROSITE" id="PS50949"/>
    </source>
</evidence>
<keyword evidence="2" id="KW-0238">DNA-binding</keyword>
<dbReference type="Gene3D" id="1.20.120.530">
    <property type="entry name" value="GntR ligand-binding domain-like"/>
    <property type="match status" value="1"/>
</dbReference>
<protein>
    <submittedName>
        <fullName evidence="5">Transcriptional regulator</fullName>
    </submittedName>
</protein>
<organism evidence="5 6">
    <name type="scientific">Caldibacillus thermoamylovorans</name>
    <dbReference type="NCBI Taxonomy" id="35841"/>
    <lineage>
        <taxon>Bacteria</taxon>
        <taxon>Bacillati</taxon>
        <taxon>Bacillota</taxon>
        <taxon>Bacilli</taxon>
        <taxon>Bacillales</taxon>
        <taxon>Bacillaceae</taxon>
        <taxon>Caldibacillus</taxon>
    </lineage>
</organism>
<name>A0A090IZM5_9BACI</name>
<evidence type="ECO:0000256" key="3">
    <source>
        <dbReference type="ARBA" id="ARBA00023163"/>
    </source>
</evidence>
<sequence length="235" mass="26693">MEYKRIQTKKIYEEVADSIINMIKNGELKPGEKIESVEKLAKNFGVGRSAIREALNGLRTMGLVEMRQGEGTYVKKFDPSKFTLPVTTAFLMKQKDVKELYEVRKILEVGTASLAAMNCNEEDLFPMEEALNVMENAGGDEDQAQKADTDFHLAIAKATHNHLLISLMGSMSELISETIRETRKVILYSEDQADLLLVEHKQIFEAIKKKDSDLAGKVMFNHLENTKNRLFKYIE</sequence>
<evidence type="ECO:0000256" key="1">
    <source>
        <dbReference type="ARBA" id="ARBA00023015"/>
    </source>
</evidence>
<dbReference type="SUPFAM" id="SSF48008">
    <property type="entry name" value="GntR ligand-binding domain-like"/>
    <property type="match status" value="1"/>
</dbReference>
<dbReference type="Pfam" id="PF07729">
    <property type="entry name" value="FCD"/>
    <property type="match status" value="1"/>
</dbReference>
<dbReference type="PROSITE" id="PS50949">
    <property type="entry name" value="HTH_GNTR"/>
    <property type="match status" value="1"/>
</dbReference>
<reference evidence="5 6" key="1">
    <citation type="submission" date="2014-07" db="EMBL/GenBank/DDBJ databases">
        <authorList>
            <person name="Wibberg Daniel"/>
        </authorList>
    </citation>
    <scope>NUCLEOTIDE SEQUENCE [LARGE SCALE GENOMIC DNA]</scope>
</reference>
<feature type="domain" description="HTH gntR-type" evidence="4">
    <location>
        <begin position="9"/>
        <end position="77"/>
    </location>
</feature>
<dbReference type="GO" id="GO:0003700">
    <property type="term" value="F:DNA-binding transcription factor activity"/>
    <property type="evidence" value="ECO:0007669"/>
    <property type="project" value="InterPro"/>
</dbReference>
<dbReference type="PANTHER" id="PTHR43537:SF5">
    <property type="entry name" value="UXU OPERON TRANSCRIPTIONAL REGULATOR"/>
    <property type="match status" value="1"/>
</dbReference>
<keyword evidence="6" id="KW-1185">Reference proteome</keyword>
<dbReference type="Pfam" id="PF00392">
    <property type="entry name" value="GntR"/>
    <property type="match status" value="1"/>
</dbReference>
<dbReference type="RefSeq" id="WP_034768996.1">
    <property type="nucleotide sequence ID" value="NZ_CCRF01000039.1"/>
</dbReference>
<dbReference type="SMART" id="SM00345">
    <property type="entry name" value="HTH_GNTR"/>
    <property type="match status" value="1"/>
</dbReference>
<dbReference type="InterPro" id="IPR000524">
    <property type="entry name" value="Tscrpt_reg_HTH_GntR"/>
</dbReference>
<accession>A0A090IZM5</accession>
<dbReference type="AlphaFoldDB" id="A0A090IZM5"/>
<dbReference type="InterPro" id="IPR008920">
    <property type="entry name" value="TF_FadR/GntR_C"/>
</dbReference>
<dbReference type="SMART" id="SM00895">
    <property type="entry name" value="FCD"/>
    <property type="match status" value="1"/>
</dbReference>
<proteinExistence type="predicted"/>
<dbReference type="InterPro" id="IPR036388">
    <property type="entry name" value="WH-like_DNA-bd_sf"/>
</dbReference>
<dbReference type="InterPro" id="IPR011711">
    <property type="entry name" value="GntR_C"/>
</dbReference>
<gene>
    <name evidence="5" type="ORF">BT1A1_1163</name>
</gene>
<dbReference type="EMBL" id="CCRF01000039">
    <property type="protein sequence ID" value="CEE00995.1"/>
    <property type="molecule type" value="Genomic_DNA"/>
</dbReference>
<dbReference type="GO" id="GO:0003677">
    <property type="term" value="F:DNA binding"/>
    <property type="evidence" value="ECO:0007669"/>
    <property type="project" value="UniProtKB-KW"/>
</dbReference>
<dbReference type="SUPFAM" id="SSF46785">
    <property type="entry name" value="Winged helix' DNA-binding domain"/>
    <property type="match status" value="1"/>
</dbReference>
<keyword evidence="3" id="KW-0804">Transcription</keyword>
<dbReference type="CDD" id="cd07377">
    <property type="entry name" value="WHTH_GntR"/>
    <property type="match status" value="1"/>
</dbReference>